<dbReference type="SMART" id="SM00382">
    <property type="entry name" value="AAA"/>
    <property type="match status" value="1"/>
</dbReference>
<gene>
    <name evidence="3" type="ordered locus">KSE_75620</name>
</gene>
<dbReference type="InterPro" id="IPR027417">
    <property type="entry name" value="P-loop_NTPase"/>
</dbReference>
<keyword evidence="4" id="KW-1185">Reference proteome</keyword>
<evidence type="ECO:0000313" key="4">
    <source>
        <dbReference type="Proteomes" id="UP000007076"/>
    </source>
</evidence>
<name>E4NK17_KITSK</name>
<protein>
    <recommendedName>
        <fullName evidence="2">AAA+ ATPase domain-containing protein</fullName>
    </recommendedName>
</protein>
<dbReference type="KEGG" id="ksk:KSE_75620"/>
<evidence type="ECO:0000259" key="2">
    <source>
        <dbReference type="SMART" id="SM00382"/>
    </source>
</evidence>
<feature type="region of interest" description="Disordered" evidence="1">
    <location>
        <begin position="1"/>
        <end position="27"/>
    </location>
</feature>
<dbReference type="SUPFAM" id="SSF52540">
    <property type="entry name" value="P-loop containing nucleoside triphosphate hydrolases"/>
    <property type="match status" value="1"/>
</dbReference>
<dbReference type="HOGENOM" id="CLU_003104_0_0_11"/>
<reference evidence="3 4" key="1">
    <citation type="journal article" date="2010" name="DNA Res.">
        <title>Genome sequence of Kitasatospora setae NBRC 14216T: an evolutionary snapshot of the family Streptomycetaceae.</title>
        <authorList>
            <person name="Ichikawa N."/>
            <person name="Oguchi A."/>
            <person name="Ikeda H."/>
            <person name="Ishikawa J."/>
            <person name="Kitani S."/>
            <person name="Watanabe Y."/>
            <person name="Nakamura S."/>
            <person name="Katano Y."/>
            <person name="Kishi E."/>
            <person name="Sasagawa M."/>
            <person name="Ankai A."/>
            <person name="Fukui S."/>
            <person name="Hashimoto Y."/>
            <person name="Kamata S."/>
            <person name="Otoguro M."/>
            <person name="Tanikawa S."/>
            <person name="Nihira T."/>
            <person name="Horinouchi S."/>
            <person name="Ohnishi Y."/>
            <person name="Hayakawa M."/>
            <person name="Kuzuyama T."/>
            <person name="Arisawa A."/>
            <person name="Nomoto F."/>
            <person name="Miura H."/>
            <person name="Takahashi Y."/>
            <person name="Fujita N."/>
        </authorList>
    </citation>
    <scope>NUCLEOTIDE SEQUENCE [LARGE SCALE GENOMIC DNA]</scope>
    <source>
        <strain evidence="4">ATCC 33774 / DSM 43861 / JCM 3304 / KCC A-0304 / NBRC 14216 / KM-6054</strain>
    </source>
</reference>
<accession>E4NK17</accession>
<dbReference type="Proteomes" id="UP000007076">
    <property type="component" value="Chromosome"/>
</dbReference>
<dbReference type="STRING" id="452652.KSE_75620"/>
<feature type="compositionally biased region" description="Polar residues" evidence="1">
    <location>
        <begin position="17"/>
        <end position="27"/>
    </location>
</feature>
<dbReference type="PATRIC" id="fig|452652.3.peg.7606"/>
<feature type="domain" description="AAA+ ATPase" evidence="2">
    <location>
        <begin position="99"/>
        <end position="229"/>
    </location>
</feature>
<dbReference type="eggNOG" id="COG0464">
    <property type="taxonomic scope" value="Bacteria"/>
</dbReference>
<dbReference type="InterPro" id="IPR003593">
    <property type="entry name" value="AAA+_ATPase"/>
</dbReference>
<organism evidence="3 4">
    <name type="scientific">Kitasatospora setae (strain ATCC 33774 / DSM 43861 / JCM 3304 / KCC A-0304 / NBRC 14216 / KM-6054)</name>
    <name type="common">Streptomyces setae</name>
    <dbReference type="NCBI Taxonomy" id="452652"/>
    <lineage>
        <taxon>Bacteria</taxon>
        <taxon>Bacillati</taxon>
        <taxon>Actinomycetota</taxon>
        <taxon>Actinomycetes</taxon>
        <taxon>Kitasatosporales</taxon>
        <taxon>Streptomycetaceae</taxon>
        <taxon>Kitasatospora</taxon>
    </lineage>
</organism>
<evidence type="ECO:0000313" key="3">
    <source>
        <dbReference type="EMBL" id="BAJ33315.1"/>
    </source>
</evidence>
<proteinExistence type="predicted"/>
<sequence>MRMTRPPEDAGGALPRQESQQDGVQVNTASAHGSVYASQHGDVIHYGATVDAPVLFAQWERRLRRLTPGFIRTGGGEELRIDRGAAVRDLSGCVTDAGAQAVVLVRGEPGTGKSALALGVAEELRRRQFTVLAAPLPALAGHRDGLEDLLERALAAGIGADGHADGGEQRPPGRAVLLDGAEAAQQGLEDLVAEAAEAAWGLGATLVLVSRDDAVDTLRQILELAGRPVREFTLRSLDEGESAQVLAAAPELARIARDARSRWLLGRLTTVDLLLRATRTGARLPEVLSSEADVYSVVWQALILQGGRPGADDEGSGDDRADALVSLAEGRLTARRGRLPTGRTLASLRSAGILAPVGEGSALGGEEQQFAHDVLRDYAVARRLLLEDGLPLLEASGHRWAVRAARIVCQVRLRQRGSATGAFLACWEEVSARFAALAGVHGPRWAEVPWEAVLAAGWCEQALEALSASLGGDPLLLDSLLSCVQLRFAGEGACDVVVAAPVVAWLAANTALFASGADHEPSRGEEVVLGWLRGVARLETAGSDVSPYRAARVLVRERLLSGGGRGSRGQARLEALGLLGADLDEHVARALRAVALADRGELAPVVDRFDPARALAARDPDLLLRLAAAYYCTDPHDAGKDLRRQEAFRGRHEYEGLRTRGQAAWYRGPFMALLQASAPHGLALVSALAHDCVYGPVTEYWDGVSERVPGGPEGASSPGGPVLEADLLDTGVRVYAGGAGAWGWYQGTLNGPQPCTSSLMALDLMMHHMLEAGMELRHVAQLPLRHVGTAAGAGLAYGFLVRHLDRVTDELDDFLAQPLVWSFENRRAMYRGMFGSGSPTDLPGDLYLRAQPGRVAMHLVVEAARQDDQGVLERLRGVSRRLREAGGEQDAVDPAVGNWADHLDFDRYSIRREGREVVVEVLPSPDIAERIQRMRAASGFQSRLLGMTTAYQAMTDLWRRAAAAVPADLAQLAADLRVARDAAQDLEEGSRSDEVGVHAAGGLYAVAAGAVMAADTGRELEADDLEWAIGLLACAITDRVPAGAADATYPWEGSRMAALVLPRLLLPWAAHRVGPALREAAAEAVRAAACHPVHEVRRYACDGLAVLWRQPCATAGPVCHHALAWEAVLGGIRLTPANPLNVPDWYPEALDEFDEEEEGHGGAPPRTALGQAGTLAADLEAMEDHRIPLDLLFPSVAAVLDAAAGEHCAAPVARALRPTVLNAYARAVCVEDGRFHNLRSDMTAPLAAAVLHAGRHEPAVAAGIIDQLVGSPAVLALLLDALKMAATYEPELAAPLAVLWPHVMESALTLPPVVGRAGYRARQGREDLLRALLPAPTPHGSDRHLDAVIQQARANWLPVQPLRDHIEAWLQEARGVQRCTDALVGLLRSQPLGFQLDPGLRWARELTTPVDDTGTSPGYLMPEWLEALRPHVSSATRPHYLALVDTFAKDGHTFARQLQQRDE</sequence>
<dbReference type="EMBL" id="AP010968">
    <property type="protein sequence ID" value="BAJ33315.1"/>
    <property type="molecule type" value="Genomic_DNA"/>
</dbReference>
<evidence type="ECO:0000256" key="1">
    <source>
        <dbReference type="SAM" id="MobiDB-lite"/>
    </source>
</evidence>